<dbReference type="InterPro" id="IPR011141">
    <property type="entry name" value="Polyketide_synthase_type-III"/>
</dbReference>
<evidence type="ECO:0000259" key="2">
    <source>
        <dbReference type="Pfam" id="PF00195"/>
    </source>
</evidence>
<gene>
    <name evidence="3" type="ORF">E2562_039045</name>
</gene>
<dbReference type="InterPro" id="IPR001099">
    <property type="entry name" value="Chalcone/stilbene_synt_N"/>
</dbReference>
<keyword evidence="4" id="KW-1185">Reference proteome</keyword>
<dbReference type="OrthoDB" id="690044at2759"/>
<proteinExistence type="inferred from homology"/>
<dbReference type="Proteomes" id="UP000479710">
    <property type="component" value="Unassembled WGS sequence"/>
</dbReference>
<evidence type="ECO:0000313" key="3">
    <source>
        <dbReference type="EMBL" id="KAF0897556.1"/>
    </source>
</evidence>
<evidence type="ECO:0000313" key="4">
    <source>
        <dbReference type="Proteomes" id="UP000479710"/>
    </source>
</evidence>
<evidence type="ECO:0000256" key="1">
    <source>
        <dbReference type="ARBA" id="ARBA00005531"/>
    </source>
</evidence>
<dbReference type="InterPro" id="IPR016039">
    <property type="entry name" value="Thiolase-like"/>
</dbReference>
<dbReference type="SUPFAM" id="SSF53901">
    <property type="entry name" value="Thiolase-like"/>
    <property type="match status" value="1"/>
</dbReference>
<protein>
    <recommendedName>
        <fullName evidence="2">Chalcone/stilbene synthase N-terminal domain-containing protein</fullName>
    </recommendedName>
</protein>
<dbReference type="Gene3D" id="3.40.47.10">
    <property type="match status" value="1"/>
</dbReference>
<dbReference type="PANTHER" id="PTHR11877">
    <property type="entry name" value="HYDROXYMETHYLGLUTARYL-COA SYNTHASE"/>
    <property type="match status" value="1"/>
</dbReference>
<accession>A0A6G1CBQ9</accession>
<dbReference type="GO" id="GO:0016747">
    <property type="term" value="F:acyltransferase activity, transferring groups other than amino-acyl groups"/>
    <property type="evidence" value="ECO:0007669"/>
    <property type="project" value="InterPro"/>
</dbReference>
<organism evidence="3 4">
    <name type="scientific">Oryza meyeriana var. granulata</name>
    <dbReference type="NCBI Taxonomy" id="110450"/>
    <lineage>
        <taxon>Eukaryota</taxon>
        <taxon>Viridiplantae</taxon>
        <taxon>Streptophyta</taxon>
        <taxon>Embryophyta</taxon>
        <taxon>Tracheophyta</taxon>
        <taxon>Spermatophyta</taxon>
        <taxon>Magnoliopsida</taxon>
        <taxon>Liliopsida</taxon>
        <taxon>Poales</taxon>
        <taxon>Poaceae</taxon>
        <taxon>BOP clade</taxon>
        <taxon>Oryzoideae</taxon>
        <taxon>Oryzeae</taxon>
        <taxon>Oryzinae</taxon>
        <taxon>Oryza</taxon>
        <taxon>Oryza meyeriana</taxon>
    </lineage>
</organism>
<comment type="similarity">
    <text evidence="1">Belongs to the thiolase-like superfamily. Chalcone/stilbene synthases family.</text>
</comment>
<dbReference type="GO" id="GO:0030639">
    <property type="term" value="P:polyketide biosynthetic process"/>
    <property type="evidence" value="ECO:0007669"/>
    <property type="project" value="TreeGrafter"/>
</dbReference>
<dbReference type="AlphaFoldDB" id="A0A6G1CBQ9"/>
<dbReference type="FunFam" id="3.40.47.10:FF:000025">
    <property type="entry name" value="Chalcone synthase 2"/>
    <property type="match status" value="1"/>
</dbReference>
<dbReference type="PANTHER" id="PTHR11877:SF74">
    <property type="entry name" value="TYPE III POLYKETIDE SYNTHASE B"/>
    <property type="match status" value="1"/>
</dbReference>
<dbReference type="Pfam" id="PF00195">
    <property type="entry name" value="Chal_sti_synt_N"/>
    <property type="match status" value="1"/>
</dbReference>
<feature type="domain" description="Chalcone/stilbene synthase N-terminal" evidence="2">
    <location>
        <begin position="1"/>
        <end position="189"/>
    </location>
</feature>
<name>A0A6G1CBQ9_9ORYZ</name>
<comment type="caution">
    <text evidence="3">The sequence shown here is derived from an EMBL/GenBank/DDBJ whole genome shotgun (WGS) entry which is preliminary data.</text>
</comment>
<sequence>MLAIGTANPTNSIPQDKYADWYFRVTKSEHLANLKEKMKKICLNSGIKKRYLLHTEDTIRDHPELAVHDQPSLNVRQDILAAAMPELVAEAAARAIAEWGRPTSDITHVVFTSYSGLLIPRADLRLVTLLGLRRSVQRTAMNYLGCSSAAAALCVAKDIAGNNHGARVLVAGAEFSLMLFRAPQEDHIENRF</sequence>
<reference evidence="3 4" key="1">
    <citation type="submission" date="2019-11" db="EMBL/GenBank/DDBJ databases">
        <title>Whole genome sequence of Oryza granulata.</title>
        <authorList>
            <person name="Li W."/>
        </authorList>
    </citation>
    <scope>NUCLEOTIDE SEQUENCE [LARGE SCALE GENOMIC DNA]</scope>
    <source>
        <strain evidence="4">cv. Menghai</strain>
        <tissue evidence="3">Leaf</tissue>
    </source>
</reference>
<dbReference type="EMBL" id="SPHZ02000010">
    <property type="protein sequence ID" value="KAF0897556.1"/>
    <property type="molecule type" value="Genomic_DNA"/>
</dbReference>